<dbReference type="InterPro" id="IPR052171">
    <property type="entry name" value="NHEJ_LigD"/>
</dbReference>
<keyword evidence="3" id="KW-1185">Reference proteome</keyword>
<gene>
    <name evidence="2" type="primary">ligD_2</name>
    <name evidence="2" type="ORF">GCM10010151_61230</name>
</gene>
<sequence length="298" mass="33333">MSDTKTSVRVDGVQLTLSNLDKVMYPRHGFTKGEVIDYYARIAPVLLPHLKDRPATRLRYPDGVEGQTFFEKNAPSHTPAWVRTACLPTPGGSRDAVNFVIIDGLPALVWCANLAALELHVPQWRVGPRGAQREPDLLVFDLDPGPPATVEEAREVACLLRDLLAADGLRSFPKTSGKKGLHLYVPVKETSDRHTSAYAKEAARRLEREHPDLVVSRMEKRLRSGKVFVDWSQNNRHKTTVAPYSLRAAEEPSVSTPVTWDEVDSGAALWFGPDEVRERVERHGDLLEPLLTLRQKLP</sequence>
<evidence type="ECO:0000259" key="1">
    <source>
        <dbReference type="Pfam" id="PF21686"/>
    </source>
</evidence>
<reference evidence="2 3" key="1">
    <citation type="journal article" date="2019" name="Int. J. Syst. Evol. Microbiol.">
        <title>The Global Catalogue of Microorganisms (GCM) 10K type strain sequencing project: providing services to taxonomists for standard genome sequencing and annotation.</title>
        <authorList>
            <consortium name="The Broad Institute Genomics Platform"/>
            <consortium name="The Broad Institute Genome Sequencing Center for Infectious Disease"/>
            <person name="Wu L."/>
            <person name="Ma J."/>
        </authorList>
    </citation>
    <scope>NUCLEOTIDE SEQUENCE [LARGE SCALE GENOMIC DNA]</scope>
    <source>
        <strain evidence="2 3">JCM 3146</strain>
    </source>
</reference>
<proteinExistence type="predicted"/>
<protein>
    <submittedName>
        <fullName evidence="2">Non-homologous end-joining DNA ligase</fullName>
    </submittedName>
</protein>
<evidence type="ECO:0000313" key="2">
    <source>
        <dbReference type="EMBL" id="GAA0362939.1"/>
    </source>
</evidence>
<organism evidence="2 3">
    <name type="scientific">Actinoallomurus spadix</name>
    <dbReference type="NCBI Taxonomy" id="79912"/>
    <lineage>
        <taxon>Bacteria</taxon>
        <taxon>Bacillati</taxon>
        <taxon>Actinomycetota</taxon>
        <taxon>Actinomycetes</taxon>
        <taxon>Streptosporangiales</taxon>
        <taxon>Thermomonosporaceae</taxon>
        <taxon>Actinoallomurus</taxon>
    </lineage>
</organism>
<dbReference type="Gene3D" id="3.90.920.10">
    <property type="entry name" value="DNA primase, PRIM domain"/>
    <property type="match status" value="1"/>
</dbReference>
<dbReference type="Pfam" id="PF21686">
    <property type="entry name" value="LigD_Prim-Pol"/>
    <property type="match status" value="1"/>
</dbReference>
<dbReference type="RefSeq" id="WP_252806250.1">
    <property type="nucleotide sequence ID" value="NZ_BAAABM010000056.1"/>
</dbReference>
<dbReference type="PANTHER" id="PTHR42705:SF2">
    <property type="entry name" value="BIFUNCTIONAL NON-HOMOLOGOUS END JOINING PROTEIN LIGD"/>
    <property type="match status" value="1"/>
</dbReference>
<dbReference type="CDD" id="cd04863">
    <property type="entry name" value="MtLigD_Pol_like"/>
    <property type="match status" value="1"/>
</dbReference>
<evidence type="ECO:0000313" key="3">
    <source>
        <dbReference type="Proteomes" id="UP001501822"/>
    </source>
</evidence>
<dbReference type="EMBL" id="BAAABM010000056">
    <property type="protein sequence ID" value="GAA0362939.1"/>
    <property type="molecule type" value="Genomic_DNA"/>
</dbReference>
<accession>A0ABN0XFN6</accession>
<dbReference type="Proteomes" id="UP001501822">
    <property type="component" value="Unassembled WGS sequence"/>
</dbReference>
<dbReference type="InterPro" id="IPR014145">
    <property type="entry name" value="LigD_pol_dom"/>
</dbReference>
<feature type="domain" description="DNA ligase D polymerase" evidence="1">
    <location>
        <begin position="31"/>
        <end position="286"/>
    </location>
</feature>
<comment type="caution">
    <text evidence="2">The sequence shown here is derived from an EMBL/GenBank/DDBJ whole genome shotgun (WGS) entry which is preliminary data.</text>
</comment>
<keyword evidence="2" id="KW-0436">Ligase</keyword>
<name>A0ABN0XFN6_9ACTN</name>
<dbReference type="PANTHER" id="PTHR42705">
    <property type="entry name" value="BIFUNCTIONAL NON-HOMOLOGOUS END JOINING PROTEIN LIGD"/>
    <property type="match status" value="1"/>
</dbReference>
<dbReference type="InterPro" id="IPR033649">
    <property type="entry name" value="MtLigD_Pol-like"/>
</dbReference>
<dbReference type="GO" id="GO:0016874">
    <property type="term" value="F:ligase activity"/>
    <property type="evidence" value="ECO:0007669"/>
    <property type="project" value="UniProtKB-KW"/>
</dbReference>
<dbReference type="NCBIfam" id="TIGR02778">
    <property type="entry name" value="ligD_pol"/>
    <property type="match status" value="1"/>
</dbReference>